<dbReference type="EMBL" id="BAABBA010000002">
    <property type="protein sequence ID" value="GAA4286291.1"/>
    <property type="molecule type" value="Genomic_DNA"/>
</dbReference>
<sequence length="434" mass="47438">MTSTTVVPQELVEQASTIGGSDVVLTDEQVREHILASLARMDLDGRSVALVVPDGTRAVSMPLLMRSVHEALAGRATTVTVVIALGTHAAMSEEAIAAHLGFEPGRIEETYPGWRAVNHEWWKPETFADLGTIPAEEVARYSGGRLTDRPMHVVVNRAVVEHDVALVVGPVLPHEVVGMSGGNKYFFPGLSGHDVIDMSHWVGALISSYEIIGTRGITPVRALINAAADRIPSEKLCVAVVTEAGTDRLHSVSVGTTESAWEAAADIAADSHITYLEQPVKRVLSILPTMYDDIWTGAKGMYKIEPIVADGGEVIIYAPHITQISAMHPSLMKIGYHNRDYYVKQWDRFKDHPWGDLAHSTHLRGQGTYDAETGEEHNRVTVTLATSIPREEVEAVSLRWMDPADVDVDAMEADPEVMVVHNAGEVLFRLRDRS</sequence>
<name>A0ABP8EQM4_9MICO</name>
<dbReference type="InterPro" id="IPR048068">
    <property type="entry name" value="LarA-like"/>
</dbReference>
<reference evidence="3" key="1">
    <citation type="journal article" date="2019" name="Int. J. Syst. Evol. Microbiol.">
        <title>The Global Catalogue of Microorganisms (GCM) 10K type strain sequencing project: providing services to taxonomists for standard genome sequencing and annotation.</title>
        <authorList>
            <consortium name="The Broad Institute Genomics Platform"/>
            <consortium name="The Broad Institute Genome Sequencing Center for Infectious Disease"/>
            <person name="Wu L."/>
            <person name="Ma J."/>
        </authorList>
    </citation>
    <scope>NUCLEOTIDE SEQUENCE [LARGE SCALE GENOMIC DNA]</scope>
    <source>
        <strain evidence="3">JCM 17459</strain>
    </source>
</reference>
<dbReference type="Pfam" id="PF09861">
    <property type="entry name" value="Lar_N"/>
    <property type="match status" value="1"/>
</dbReference>
<dbReference type="InterPro" id="IPR018657">
    <property type="entry name" value="LarA-like_N"/>
</dbReference>
<dbReference type="RefSeq" id="WP_345037606.1">
    <property type="nucleotide sequence ID" value="NZ_BAABBA010000002.1"/>
</dbReference>
<accession>A0ABP8EQM4</accession>
<protein>
    <submittedName>
        <fullName evidence="2">Lactate racemase domain-containing protein</fullName>
    </submittedName>
</protein>
<dbReference type="InterPro" id="IPR043166">
    <property type="entry name" value="LarA-like_C"/>
</dbReference>
<evidence type="ECO:0000313" key="2">
    <source>
        <dbReference type="EMBL" id="GAA4286291.1"/>
    </source>
</evidence>
<evidence type="ECO:0000313" key="3">
    <source>
        <dbReference type="Proteomes" id="UP001499841"/>
    </source>
</evidence>
<dbReference type="Gene3D" id="3.90.226.30">
    <property type="match status" value="1"/>
</dbReference>
<dbReference type="Proteomes" id="UP001499841">
    <property type="component" value="Unassembled WGS sequence"/>
</dbReference>
<dbReference type="PANTHER" id="PTHR33171">
    <property type="entry name" value="LAR_N DOMAIN-CONTAINING PROTEIN"/>
    <property type="match status" value="1"/>
</dbReference>
<feature type="domain" description="LarA-like N-terminal" evidence="1">
    <location>
        <begin position="41"/>
        <end position="204"/>
    </location>
</feature>
<organism evidence="2 3">
    <name type="scientific">Georgenia daeguensis</name>
    <dbReference type="NCBI Taxonomy" id="908355"/>
    <lineage>
        <taxon>Bacteria</taxon>
        <taxon>Bacillati</taxon>
        <taxon>Actinomycetota</taxon>
        <taxon>Actinomycetes</taxon>
        <taxon>Micrococcales</taxon>
        <taxon>Bogoriellaceae</taxon>
        <taxon>Georgenia</taxon>
    </lineage>
</organism>
<evidence type="ECO:0000259" key="1">
    <source>
        <dbReference type="Pfam" id="PF09861"/>
    </source>
</evidence>
<keyword evidence="3" id="KW-1185">Reference proteome</keyword>
<dbReference type="Gene3D" id="3.40.50.11440">
    <property type="match status" value="1"/>
</dbReference>
<dbReference type="PANTHER" id="PTHR33171:SF17">
    <property type="entry name" value="LARA-LIKE N-TERMINAL DOMAIN-CONTAINING PROTEIN"/>
    <property type="match status" value="1"/>
</dbReference>
<gene>
    <name evidence="2" type="ORF">GCM10022262_06500</name>
</gene>
<comment type="caution">
    <text evidence="2">The sequence shown here is derived from an EMBL/GenBank/DDBJ whole genome shotgun (WGS) entry which is preliminary data.</text>
</comment>
<proteinExistence type="predicted"/>